<feature type="transmembrane region" description="Helical" evidence="1">
    <location>
        <begin position="6"/>
        <end position="25"/>
    </location>
</feature>
<keyword evidence="1" id="KW-0472">Membrane</keyword>
<protein>
    <submittedName>
        <fullName evidence="2">Uncharacterized protein</fullName>
    </submittedName>
</protein>
<keyword evidence="1" id="KW-1133">Transmembrane helix</keyword>
<evidence type="ECO:0000313" key="3">
    <source>
        <dbReference type="Proteomes" id="UP000001857"/>
    </source>
</evidence>
<organism evidence="2 3">
    <name type="scientific">Aliivibrio fischeri (strain MJ11)</name>
    <name type="common">Vibrio fischeri</name>
    <dbReference type="NCBI Taxonomy" id="388396"/>
    <lineage>
        <taxon>Bacteria</taxon>
        <taxon>Pseudomonadati</taxon>
        <taxon>Pseudomonadota</taxon>
        <taxon>Gammaproteobacteria</taxon>
        <taxon>Vibrionales</taxon>
        <taxon>Vibrionaceae</taxon>
        <taxon>Aliivibrio</taxon>
    </lineage>
</organism>
<gene>
    <name evidence="2" type="ordered locus">VFMJ11_B0089</name>
</gene>
<keyword evidence="1" id="KW-0812">Transmembrane</keyword>
<dbReference type="KEGG" id="vfm:VFMJ11_B0089"/>
<sequence length="51" mass="5956">MLDESPFWSSISLFFSYFIFLKNIYSYSPKNFVICVKCGIMTMSVKQSTLI</sequence>
<dbReference type="HOGENOM" id="CLU_3105184_0_0_6"/>
<dbReference type="EMBL" id="CP001134">
    <property type="protein sequence ID" value="ACH64655.1"/>
    <property type="molecule type" value="Genomic_DNA"/>
</dbReference>
<dbReference type="Proteomes" id="UP000001857">
    <property type="component" value="Plasmid pMJ100"/>
</dbReference>
<name>B5EW32_ALIFM</name>
<accession>B5EW32</accession>
<reference evidence="2 3" key="2">
    <citation type="journal article" date="2009" name="Nature">
        <title>A single regulatory gene is sufficient to alter bacterial host range.</title>
        <authorList>
            <person name="Mandel M.J."/>
            <person name="Wollenberg M.S."/>
            <person name="Stabb E.V."/>
            <person name="Visick K.L."/>
            <person name="Ruby E.G."/>
        </authorList>
    </citation>
    <scope>NUCLEOTIDE SEQUENCE [LARGE SCALE GENOMIC DNA]</scope>
    <source>
        <strain evidence="2 3">MJ11</strain>
        <plasmid evidence="3">Plasmid pMJ100</plasmid>
    </source>
</reference>
<dbReference type="AlphaFoldDB" id="B5EW32"/>
<proteinExistence type="predicted"/>
<keyword evidence="2" id="KW-0614">Plasmid</keyword>
<evidence type="ECO:0000256" key="1">
    <source>
        <dbReference type="SAM" id="Phobius"/>
    </source>
</evidence>
<reference evidence="3" key="1">
    <citation type="submission" date="2008-08" db="EMBL/GenBank/DDBJ databases">
        <title>Complete sequence of Vibrio fischeri strain MJ11.</title>
        <authorList>
            <person name="Mandel M.J."/>
            <person name="Stabb E.V."/>
            <person name="Ruby E.G."/>
            <person name="Ferriera S."/>
            <person name="Johnson J."/>
            <person name="Kravitz S."/>
            <person name="Beeson K."/>
            <person name="Sutton G."/>
            <person name="Rogers Y.-H."/>
            <person name="Friedman R."/>
            <person name="Frazier M."/>
            <person name="Venter J.C."/>
        </authorList>
    </citation>
    <scope>NUCLEOTIDE SEQUENCE [LARGE SCALE GENOMIC DNA]</scope>
    <source>
        <strain evidence="3">MJ11</strain>
        <plasmid evidence="3">Plasmid pMJ100</plasmid>
    </source>
</reference>
<evidence type="ECO:0000313" key="2">
    <source>
        <dbReference type="EMBL" id="ACH64655.1"/>
    </source>
</evidence>
<geneLocation type="plasmid" evidence="2 3">
    <name>pMJ100</name>
</geneLocation>